<reference evidence="5" key="1">
    <citation type="submission" date="2020-12" db="EMBL/GenBank/DDBJ databases">
        <title>WGS assembly of Carya illinoinensis cv. Pawnee.</title>
        <authorList>
            <person name="Platts A."/>
            <person name="Shu S."/>
            <person name="Wright S."/>
            <person name="Barry K."/>
            <person name="Edger P."/>
            <person name="Pires J.C."/>
            <person name="Schmutz J."/>
        </authorList>
    </citation>
    <scope>NUCLEOTIDE SEQUENCE</scope>
    <source>
        <tissue evidence="5">Leaf</tissue>
    </source>
</reference>
<protein>
    <recommendedName>
        <fullName evidence="4">WIT1/2 N-terminal helical bundle domain-containing protein</fullName>
    </recommendedName>
</protein>
<sequence>MEEETLVSSEVPVMKAAEDVVSNADPIKVTNGELPVLGKEGKREEEETDGEFIKVEKESKDVKDASHTDVTVSVIERSSSNPSRELLEAQEKIRELEFELERIAGAFKHSESENSQLKEEVSLTKEKLVGREKKYGELELSHNKMQQHIVEAEEKHSTRINILQEELQAQEAKSKELIEVKEALDGLSLELESSRKRMQELEDDLQCSAGETQKFEDLHKQSGSHAESETKRALEFERLLEVTKLTAKEMEDQMASLQEELKGLYDKIAENQKVEEALKTTAAELSAVQEELTLSKSQLLDIEQRLSSREDLINELTQDLDSRKASESQVKEHVLSLENHLASTKEDLQLKVSELVEIKLRHQDETNSRELVETALKTQEAQVSAVQDELAKVLEEKEALKVAVAEMASKAKQLEELHSNLEEKLRLSDENFNQTDSLLSQALSNNSALEQKLRSLEELHNETGVAATTTTQKNLELEDIIQASNAAAEEAKSQLRELETRCIAAEQKNVELEQQLNFLELKSSDTEREIKEVSDKISELNATLRVAEEEKVQLNVQMLEYQEKITLLESALDQSSLRNSELVEELKIAVGKCTEHEDRASMNHQRSLELEDLIQLSHSKVEDASKRASELELLLETEKYRIQELEEQISTLEIKCGDVEADSEKQSHKVAQLASELKAFEARVSSLEISLQTAHEKERELIESLNTATNEKKRLEDASISSGKKLAEAENLSEVLRNELNLTLQKLESIEIGLKASGVRESEVMEKLKYAEEQLEQHGRLIEQTTARNTELELLHDSLSRDSEGRLQEAIENFNNRDSEAKSLLEKLRIHEDQVKIYEEQVAQAAGKTVSLKAELDQTLLTLASLENINEELREQISNAENRASQSLSENELLVETNVQLKSKIDELQELVNSALSEKEATTQQLFSHKNTVSELTGQHSRALELHSAAEVRIAEAERQLQEAIHRFSHRDSEAKDLSVKLNALETQIELYKEQAQESSTIAEARNIELEQTLSKLKHLESIVEELQIKSRDLEKETGGLAVANMKLTEEVAAYESKLSNLQAKLLAALAEKDETVEQLNSSKKAIEVLTHQLASEGQKLQSQISSIMEENNHLSETHQNSKKELESVILQLEEKLKEQNAKEDALKSEIENLKAEIDEKPVLQTRLKELEEQLMKSEDQLKQEVQSIQLAAAGKEAELISKLEDHAHKVQDRDLLHVKVLELQKELQLAQNTHAEQKEKNSQKDLKREAALEHSLEGLEAKNREIMLLEKQVKELEQKLQQADDKLSRKGDVSSPTEHKEGMEVKSRDIGSTVSTPSKRKSKKKSEAPVAQTSSASETHTQTAVVSPLSSYKFILGVALVSVILGIILGKRY</sequence>
<dbReference type="PANTHER" id="PTHR43049:SF1">
    <property type="entry name" value="EARLY ENDOSOME ANTIGEN"/>
    <property type="match status" value="1"/>
</dbReference>
<gene>
    <name evidence="5" type="ORF">CIPAW_04G076200</name>
</gene>
<keyword evidence="3" id="KW-1133">Transmembrane helix</keyword>
<keyword evidence="1" id="KW-0175">Coiled coil</keyword>
<dbReference type="InterPro" id="IPR058610">
    <property type="entry name" value="WIT1_2_N"/>
</dbReference>
<keyword evidence="3" id="KW-0472">Membrane</keyword>
<feature type="coiled-coil region" evidence="1">
    <location>
        <begin position="369"/>
        <end position="564"/>
    </location>
</feature>
<evidence type="ECO:0000256" key="1">
    <source>
        <dbReference type="SAM" id="Coils"/>
    </source>
</evidence>
<name>A0A8T1QQQ8_CARIL</name>
<feature type="coiled-coil region" evidence="1">
    <location>
        <begin position="821"/>
        <end position="1079"/>
    </location>
</feature>
<evidence type="ECO:0000313" key="6">
    <source>
        <dbReference type="Proteomes" id="UP000811609"/>
    </source>
</evidence>
<feature type="compositionally biased region" description="Basic and acidic residues" evidence="2">
    <location>
        <begin position="1281"/>
        <end position="1310"/>
    </location>
</feature>
<evidence type="ECO:0000259" key="4">
    <source>
        <dbReference type="Pfam" id="PF26581"/>
    </source>
</evidence>
<evidence type="ECO:0000256" key="2">
    <source>
        <dbReference type="SAM" id="MobiDB-lite"/>
    </source>
</evidence>
<evidence type="ECO:0000256" key="3">
    <source>
        <dbReference type="SAM" id="Phobius"/>
    </source>
</evidence>
<feature type="region of interest" description="Disordered" evidence="2">
    <location>
        <begin position="1281"/>
        <end position="1343"/>
    </location>
</feature>
<evidence type="ECO:0000313" key="5">
    <source>
        <dbReference type="EMBL" id="KAG6657240.1"/>
    </source>
</evidence>
<feature type="region of interest" description="Disordered" evidence="2">
    <location>
        <begin position="38"/>
        <end position="67"/>
    </location>
</feature>
<feature type="compositionally biased region" description="Polar residues" evidence="2">
    <location>
        <begin position="1332"/>
        <end position="1343"/>
    </location>
</feature>
<dbReference type="EMBL" id="CM031812">
    <property type="protein sequence ID" value="KAG6657240.1"/>
    <property type="molecule type" value="Genomic_DNA"/>
</dbReference>
<keyword evidence="6" id="KW-1185">Reference proteome</keyword>
<feature type="compositionally biased region" description="Basic and acidic residues" evidence="2">
    <location>
        <begin position="39"/>
        <end position="67"/>
    </location>
</feature>
<dbReference type="Proteomes" id="UP000811609">
    <property type="component" value="Chromosome 4"/>
</dbReference>
<feature type="coiled-coil region" evidence="1">
    <location>
        <begin position="240"/>
        <end position="319"/>
    </location>
</feature>
<dbReference type="PANTHER" id="PTHR43049">
    <property type="entry name" value="EARLY ENDOSOME ANTIGEN"/>
    <property type="match status" value="1"/>
</dbReference>
<feature type="transmembrane region" description="Helical" evidence="3">
    <location>
        <begin position="1353"/>
        <end position="1371"/>
    </location>
</feature>
<keyword evidence="3" id="KW-0812">Transmembrane</keyword>
<accession>A0A8T1QQQ8</accession>
<organism evidence="5 6">
    <name type="scientific">Carya illinoinensis</name>
    <name type="common">Pecan</name>
    <dbReference type="NCBI Taxonomy" id="32201"/>
    <lineage>
        <taxon>Eukaryota</taxon>
        <taxon>Viridiplantae</taxon>
        <taxon>Streptophyta</taxon>
        <taxon>Embryophyta</taxon>
        <taxon>Tracheophyta</taxon>
        <taxon>Spermatophyta</taxon>
        <taxon>Magnoliopsida</taxon>
        <taxon>eudicotyledons</taxon>
        <taxon>Gunneridae</taxon>
        <taxon>Pentapetalae</taxon>
        <taxon>rosids</taxon>
        <taxon>fabids</taxon>
        <taxon>Fagales</taxon>
        <taxon>Juglandaceae</taxon>
        <taxon>Carya</taxon>
    </lineage>
</organism>
<feature type="coiled-coil region" evidence="1">
    <location>
        <begin position="628"/>
        <end position="788"/>
    </location>
</feature>
<dbReference type="Pfam" id="PF26581">
    <property type="entry name" value="WIT1_2_N"/>
    <property type="match status" value="1"/>
</dbReference>
<feature type="coiled-coil region" evidence="1">
    <location>
        <begin position="135"/>
        <end position="211"/>
    </location>
</feature>
<proteinExistence type="predicted"/>
<feature type="domain" description="WIT1/2 N-terminal helical bundle" evidence="4">
    <location>
        <begin position="179"/>
        <end position="311"/>
    </location>
</feature>
<comment type="caution">
    <text evidence="5">The sequence shown here is derived from an EMBL/GenBank/DDBJ whole genome shotgun (WGS) entry which is preliminary data.</text>
</comment>